<sequence length="420" mass="45564">MLINFRENQTIAARDGQQFKTLTAQRDEGVLKSAVVAEPCTPSVKYLSDFLPHKAFTQGESDIETLQEECCYVRLRDQAESEEAEKSCNSWRIGGMLAAFLSLVSYTGSNYVAGTQTGDIFAGKVANSLSLGVFGIVYIVLMIRSKDHRFLKAFKSVTNIFGNSHQSFTDEDVTEIRKALVVSLLCGFMNAIGMTSLYIALNDASSHNFNISICVAILSGNCLYALCASFFVFKEKISIFQTLGVFINLGGVLIISLCQSGGGVTFTMVIGSAIASSCLGVRIILSRYCTDRLESLVFIMANFIAELIFGIAWILVSCVGLFEFHIEISAQMVVFFGGIFAACAEIFLFIGVERGIAGAVVSIAGTNTILVGLLNWIFQGAIPSFVQVLAIGLTTVGIIVMSTGDMLLNYIRRQFTASLK</sequence>
<dbReference type="Proteomes" id="UP001295684">
    <property type="component" value="Unassembled WGS sequence"/>
</dbReference>
<reference evidence="2" key="1">
    <citation type="submission" date="2023-07" db="EMBL/GenBank/DDBJ databases">
        <authorList>
            <consortium name="AG Swart"/>
            <person name="Singh M."/>
            <person name="Singh A."/>
            <person name="Seah K."/>
            <person name="Emmerich C."/>
        </authorList>
    </citation>
    <scope>NUCLEOTIDE SEQUENCE</scope>
    <source>
        <strain evidence="2">DP1</strain>
    </source>
</reference>
<dbReference type="Gene3D" id="1.10.3730.20">
    <property type="match status" value="1"/>
</dbReference>
<keyword evidence="1" id="KW-0812">Transmembrane</keyword>
<evidence type="ECO:0000313" key="2">
    <source>
        <dbReference type="EMBL" id="CAI2369514.1"/>
    </source>
</evidence>
<feature type="transmembrane region" description="Helical" evidence="1">
    <location>
        <begin position="297"/>
        <end position="322"/>
    </location>
</feature>
<gene>
    <name evidence="2" type="ORF">ECRASSUSDP1_LOCUS10815</name>
</gene>
<organism evidence="2 3">
    <name type="scientific">Euplotes crassus</name>
    <dbReference type="NCBI Taxonomy" id="5936"/>
    <lineage>
        <taxon>Eukaryota</taxon>
        <taxon>Sar</taxon>
        <taxon>Alveolata</taxon>
        <taxon>Ciliophora</taxon>
        <taxon>Intramacronucleata</taxon>
        <taxon>Spirotrichea</taxon>
        <taxon>Hypotrichia</taxon>
        <taxon>Euplotida</taxon>
        <taxon>Euplotidae</taxon>
        <taxon>Moneuplotes</taxon>
    </lineage>
</organism>
<protein>
    <recommendedName>
        <fullName evidence="4">EamA domain-containing protein</fullName>
    </recommendedName>
</protein>
<feature type="transmembrane region" description="Helical" evidence="1">
    <location>
        <begin position="207"/>
        <end position="232"/>
    </location>
</feature>
<feature type="transmembrane region" description="Helical" evidence="1">
    <location>
        <begin position="384"/>
        <end position="411"/>
    </location>
</feature>
<feature type="transmembrane region" description="Helical" evidence="1">
    <location>
        <begin position="93"/>
        <end position="113"/>
    </location>
</feature>
<dbReference type="EMBL" id="CAMPGE010010666">
    <property type="protein sequence ID" value="CAI2369514.1"/>
    <property type="molecule type" value="Genomic_DNA"/>
</dbReference>
<dbReference type="InterPro" id="IPR037185">
    <property type="entry name" value="EmrE-like"/>
</dbReference>
<dbReference type="AlphaFoldDB" id="A0AAD1UQH2"/>
<comment type="caution">
    <text evidence="2">The sequence shown here is derived from an EMBL/GenBank/DDBJ whole genome shotgun (WGS) entry which is preliminary data.</text>
</comment>
<feature type="transmembrane region" description="Helical" evidence="1">
    <location>
        <begin position="125"/>
        <end position="143"/>
    </location>
</feature>
<name>A0AAD1UQH2_EUPCR</name>
<feature type="transmembrane region" description="Helical" evidence="1">
    <location>
        <begin position="356"/>
        <end position="378"/>
    </location>
</feature>
<feature type="transmembrane region" description="Helical" evidence="1">
    <location>
        <begin position="179"/>
        <end position="201"/>
    </location>
</feature>
<evidence type="ECO:0000256" key="1">
    <source>
        <dbReference type="SAM" id="Phobius"/>
    </source>
</evidence>
<keyword evidence="1" id="KW-1133">Transmembrane helix</keyword>
<feature type="transmembrane region" description="Helical" evidence="1">
    <location>
        <begin position="328"/>
        <end position="349"/>
    </location>
</feature>
<feature type="transmembrane region" description="Helical" evidence="1">
    <location>
        <begin position="239"/>
        <end position="257"/>
    </location>
</feature>
<feature type="transmembrane region" description="Helical" evidence="1">
    <location>
        <begin position="263"/>
        <end position="285"/>
    </location>
</feature>
<keyword evidence="3" id="KW-1185">Reference proteome</keyword>
<accession>A0AAD1UQH2</accession>
<proteinExistence type="predicted"/>
<evidence type="ECO:0008006" key="4">
    <source>
        <dbReference type="Google" id="ProtNLM"/>
    </source>
</evidence>
<dbReference type="SUPFAM" id="SSF103481">
    <property type="entry name" value="Multidrug resistance efflux transporter EmrE"/>
    <property type="match status" value="2"/>
</dbReference>
<keyword evidence="1" id="KW-0472">Membrane</keyword>
<evidence type="ECO:0000313" key="3">
    <source>
        <dbReference type="Proteomes" id="UP001295684"/>
    </source>
</evidence>